<evidence type="ECO:0000259" key="2">
    <source>
        <dbReference type="Pfam" id="PF00501"/>
    </source>
</evidence>
<dbReference type="PANTHER" id="PTHR44394">
    <property type="entry name" value="BETA-ALANINE-ACTIVATING ENZYME"/>
    <property type="match status" value="1"/>
</dbReference>
<dbReference type="InterPro" id="IPR045851">
    <property type="entry name" value="AMP-bd_C_sf"/>
</dbReference>
<feature type="domain" description="AMP-dependent synthetase/ligase" evidence="2">
    <location>
        <begin position="154"/>
        <end position="461"/>
    </location>
</feature>
<dbReference type="PANTHER" id="PTHR44394:SF1">
    <property type="entry name" value="BETA-ALANINE-ACTIVATING ENZYME"/>
    <property type="match status" value="1"/>
</dbReference>
<evidence type="ECO:0000259" key="4">
    <source>
        <dbReference type="Pfam" id="PF13193"/>
    </source>
</evidence>
<dbReference type="InterPro" id="IPR009081">
    <property type="entry name" value="PP-bd_ACP"/>
</dbReference>
<dbReference type="PROSITE" id="PS00455">
    <property type="entry name" value="AMP_BINDING"/>
    <property type="match status" value="1"/>
</dbReference>
<reference evidence="6" key="1">
    <citation type="submission" date="2015-09" db="EMBL/GenBank/DDBJ databases">
        <title>Scylla olivacea transcriptome.</title>
        <authorList>
            <person name="Ikhwanuddin M."/>
        </authorList>
    </citation>
    <scope>NUCLEOTIDE SEQUENCE</scope>
</reference>
<evidence type="ECO:0008006" key="7">
    <source>
        <dbReference type="Google" id="ProtNLM"/>
    </source>
</evidence>
<protein>
    <recommendedName>
        <fullName evidence="7">Carrier domain-containing protein</fullName>
    </recommendedName>
</protein>
<dbReference type="InterPro" id="IPR011047">
    <property type="entry name" value="Quinoprotein_ADH-like_sf"/>
</dbReference>
<proteinExistence type="predicted"/>
<dbReference type="Gene3D" id="2.130.10.10">
    <property type="entry name" value="YVTN repeat-like/Quinoprotein amine dehydrogenase"/>
    <property type="match status" value="1"/>
</dbReference>
<feature type="compositionally biased region" description="Basic and acidic residues" evidence="1">
    <location>
        <begin position="109"/>
        <end position="124"/>
    </location>
</feature>
<evidence type="ECO:0000259" key="5">
    <source>
        <dbReference type="Pfam" id="PF13570"/>
    </source>
</evidence>
<evidence type="ECO:0000259" key="3">
    <source>
        <dbReference type="Pfam" id="PF00550"/>
    </source>
</evidence>
<dbReference type="InterPro" id="IPR025110">
    <property type="entry name" value="AMP-bd_C"/>
</dbReference>
<feature type="domain" description="Carrier" evidence="3">
    <location>
        <begin position="613"/>
        <end position="658"/>
    </location>
</feature>
<dbReference type="InterPro" id="IPR052091">
    <property type="entry name" value="Beta-ala_Activ/Resist"/>
</dbReference>
<dbReference type="InterPro" id="IPR000873">
    <property type="entry name" value="AMP-dep_synth/lig_dom"/>
</dbReference>
<dbReference type="Pfam" id="PF13570">
    <property type="entry name" value="Beta-prop_ACSF4"/>
    <property type="match status" value="1"/>
</dbReference>
<dbReference type="Pfam" id="PF13193">
    <property type="entry name" value="AMP-binding_C"/>
    <property type="match status" value="1"/>
</dbReference>
<name>A0A0P4VX12_SCYOL</name>
<dbReference type="InterPro" id="IPR002372">
    <property type="entry name" value="PQQ_rpt_dom"/>
</dbReference>
<dbReference type="Pfam" id="PF00550">
    <property type="entry name" value="PP-binding"/>
    <property type="match status" value="1"/>
</dbReference>
<dbReference type="SMART" id="SM00564">
    <property type="entry name" value="PQQ"/>
    <property type="match status" value="4"/>
</dbReference>
<feature type="region of interest" description="Disordered" evidence="1">
    <location>
        <begin position="109"/>
        <end position="136"/>
    </location>
</feature>
<evidence type="ECO:0000313" key="6">
    <source>
        <dbReference type="EMBL" id="JAI57487.1"/>
    </source>
</evidence>
<organism evidence="6">
    <name type="scientific">Scylla olivacea</name>
    <name type="common">Orange mud crab</name>
    <name type="synonym">Cancer olivacea</name>
    <dbReference type="NCBI Taxonomy" id="85551"/>
    <lineage>
        <taxon>Eukaryota</taxon>
        <taxon>Metazoa</taxon>
        <taxon>Ecdysozoa</taxon>
        <taxon>Arthropoda</taxon>
        <taxon>Crustacea</taxon>
        <taxon>Multicrustacea</taxon>
        <taxon>Malacostraca</taxon>
        <taxon>Eumalacostraca</taxon>
        <taxon>Eucarida</taxon>
        <taxon>Decapoda</taxon>
        <taxon>Pleocyemata</taxon>
        <taxon>Brachyura</taxon>
        <taxon>Eubrachyura</taxon>
        <taxon>Portunoidea</taxon>
        <taxon>Portunidae</taxon>
        <taxon>Portuninae</taxon>
        <taxon>Scylla</taxon>
    </lineage>
</organism>
<sequence length="1124" mass="124736">MDEHYTIAETGVSYSGHQRPSARDSCVAPGNINSKEIRHDTHCGRLNNITDEVMEKRQEKSDNLGSLFWCTASAFPNHTAVLYLRDGEWKVVTYDALKTEAVQIRVALSHHDPRTQQTSKDEAQYKSQPAESPTTTLVGVDDSQAESHGSEVQVVGILSSGPEAVACILGTLPICGYWYISPQYTKREVTDLVERIQPERILVEESFLHSIEDIESVILDTLCIFGTNFKVVSTKYMKCSSIHRPETLAYVVPTSGSTGIPKCVYVPHASIMPNIYDFVHLFKVSSKDRIFCAAPLTFDPSVIDLFLAFCVGASLVMIPSSILRIPRLLLQVLLEQKITILQATPTLLLSLGHHRVRESLLAQGSWLRVLALGGEVFPKGAVLHCIGGGCAAKIFNLYGLTEVSCWASVWEYVPEETGTSSEVEWMPIGKPLSYTEIKVLSKTGEEVEDGEGEIHVGGEQRMCLVDDGSGIGMEDQTLTHLKATGDLGLVKEGHIYCLGRLDDQIKRNGQKISLREIESVCSHFPYISQCIVVPDSKDRLVVCMCLFDKEVTVDDVWRDLRNCLAPWKIPDEVVFIDSVPFNTHGKIEMQELLSLVTKLHHTSRHAQTLQDFFKEIWIRTLGYEDVRKDDQFVLCGGNSLTAVQVNVAVEEFLGCEIPEFLDILLHKPYSEIVQVLRKYQLARKSSDFSRVVNKRAKTKHVSHLQLQHNNTNLTEIKKPDTDEVCDHQSAKESTMNGKPKDNASLDKSILLAAVSRRGVQLRESESSSLNLSSHTYLLRWKFNLGKCIDSSPLLVKHSCGDIFVFVGSHSHKFVCLDAVSGVEKWSCMLGDRVESSPAVSRDGVFVYVGCYDYHLYCLRVEDGSVAWKYKTRGEVKSSPVVDQETGCVVFGSHDKHLHCVCADGEAKWVLQVSSGSIFSSPFIGGTLVIVATLDGVVCGVDKASGGIRWRVTLNKPVFSSPIIYSEGVVFGTVEGLVLSYTLSGSPMWKFKTGGSIFSSPFVLNLSNSLQVIGIGSHDGCVYFFTHQGELMAKYCSASPVYATPFMYQEGEGVFGAVVCETLGRCCVLRVATDGKQEEGTTQRAGVEVMWKYEFPGELFASPIFYEKRLWIGCRDDFLYCFDAL</sequence>
<dbReference type="SUPFAM" id="SSF56801">
    <property type="entry name" value="Acetyl-CoA synthetase-like"/>
    <property type="match status" value="1"/>
</dbReference>
<evidence type="ECO:0000256" key="1">
    <source>
        <dbReference type="SAM" id="MobiDB-lite"/>
    </source>
</evidence>
<dbReference type="InterPro" id="IPR036736">
    <property type="entry name" value="ACP-like_sf"/>
</dbReference>
<dbReference type="Gene3D" id="3.30.300.30">
    <property type="match status" value="1"/>
</dbReference>
<dbReference type="InterPro" id="IPR020845">
    <property type="entry name" value="AMP-binding_CS"/>
</dbReference>
<dbReference type="Gene3D" id="3.40.50.12780">
    <property type="entry name" value="N-terminal domain of ligase-like"/>
    <property type="match status" value="1"/>
</dbReference>
<feature type="domain" description="Pyrrolo-quinoline quinone repeat" evidence="5">
    <location>
        <begin position="784"/>
        <end position="1122"/>
    </location>
</feature>
<accession>A0A0P4VX12</accession>
<dbReference type="Gene3D" id="1.10.1200.10">
    <property type="entry name" value="ACP-like"/>
    <property type="match status" value="1"/>
</dbReference>
<dbReference type="SUPFAM" id="SSF50998">
    <property type="entry name" value="Quinoprotein alcohol dehydrogenase-like"/>
    <property type="match status" value="1"/>
</dbReference>
<dbReference type="AlphaFoldDB" id="A0A0P4VX12"/>
<feature type="domain" description="AMP-binding enzyme C-terminal" evidence="4">
    <location>
        <begin position="516"/>
        <end position="586"/>
    </location>
</feature>
<dbReference type="Pfam" id="PF00501">
    <property type="entry name" value="AMP-binding"/>
    <property type="match status" value="1"/>
</dbReference>
<dbReference type="EMBL" id="GDRN01107015">
    <property type="protein sequence ID" value="JAI57487.1"/>
    <property type="molecule type" value="Transcribed_RNA"/>
</dbReference>
<dbReference type="GO" id="GO:0043041">
    <property type="term" value="P:amino acid activation for nonribosomal peptide biosynthetic process"/>
    <property type="evidence" value="ECO:0007669"/>
    <property type="project" value="TreeGrafter"/>
</dbReference>
<dbReference type="SUPFAM" id="SSF47336">
    <property type="entry name" value="ACP-like"/>
    <property type="match status" value="1"/>
</dbReference>
<dbReference type="InterPro" id="IPR018391">
    <property type="entry name" value="PQQ_b-propeller_rpt"/>
</dbReference>
<feature type="compositionally biased region" description="Polar residues" evidence="1">
    <location>
        <begin position="125"/>
        <end position="136"/>
    </location>
</feature>
<dbReference type="InterPro" id="IPR042099">
    <property type="entry name" value="ANL_N_sf"/>
</dbReference>
<dbReference type="InterPro" id="IPR015943">
    <property type="entry name" value="WD40/YVTN_repeat-like_dom_sf"/>
</dbReference>